<dbReference type="PRINTS" id="PR00922">
    <property type="entry name" value="DADACBPTASE3"/>
</dbReference>
<protein>
    <recommendedName>
        <fullName evidence="4">D-alanyl-D-alanine carboxypeptidase/D-alanyl-D-alanine-endopeptidase</fullName>
    </recommendedName>
</protein>
<dbReference type="PANTHER" id="PTHR30023">
    <property type="entry name" value="D-ALANYL-D-ALANINE CARBOXYPEPTIDASE"/>
    <property type="match status" value="1"/>
</dbReference>
<dbReference type="AlphaFoldDB" id="A0A381PKW9"/>
<evidence type="ECO:0000256" key="1">
    <source>
        <dbReference type="ARBA" id="ARBA00006096"/>
    </source>
</evidence>
<dbReference type="EMBL" id="UINC01001002">
    <property type="protein sequence ID" value="SUZ67088.1"/>
    <property type="molecule type" value="Genomic_DNA"/>
</dbReference>
<dbReference type="InterPro" id="IPR000667">
    <property type="entry name" value="Peptidase_S13"/>
</dbReference>
<dbReference type="Gene3D" id="3.50.80.20">
    <property type="entry name" value="D-Ala-D-Ala carboxypeptidase C, peptidase S13"/>
    <property type="match status" value="1"/>
</dbReference>
<reference evidence="3" key="1">
    <citation type="submission" date="2018-05" db="EMBL/GenBank/DDBJ databases">
        <authorList>
            <person name="Lanie J.A."/>
            <person name="Ng W.-L."/>
            <person name="Kazmierczak K.M."/>
            <person name="Andrzejewski T.M."/>
            <person name="Davidsen T.M."/>
            <person name="Wayne K.J."/>
            <person name="Tettelin H."/>
            <person name="Glass J.I."/>
            <person name="Rusch D."/>
            <person name="Podicherti R."/>
            <person name="Tsui H.-C.T."/>
            <person name="Winkler M.E."/>
        </authorList>
    </citation>
    <scope>NUCLEOTIDE SEQUENCE</scope>
</reference>
<sequence>MSLLMKKLFRASRSITTWIIVAISSGCATLGGPSGGDVRDAVDAILDTSPLDQVHFGVLAVDGRTGRVLYSRNAHQKFVPASNQKILVTATSISLLGPNYRYGTEVWATGSVIGSLLDGDLVVLASGDPSMSDRYWESGEAALAAIADSLYQKGLRNVAGSVFVDVSAWDSTTVGPTWEVEDLRFPHGATGGAFAIDEGEISVIIKAGPAVGSPASLEWFPKGTPDYVRARVTTVPPDSGLQVRSNYLPETRHLELTGQIELYETDTLIFALRDPIRQATAALGAAIEQAGIELQSGAQVAWSEGYRVGRGCLSGSVRECPNAGPVLMLESPPLSELIAGILKPSQNWMTEQLIRTLGAELGEEGSWSEGVAVISEFLTEVVGIDSLDISLRDGSGLSRYNLVTPRALVRILQYLSSDQNNGTYRSALATPGEEDSTLQERLVDLEGRVFAKTGTLSNVTSLSGYLTRDDGSEVIFSILSNGSGLPSGQVRGAIDDIVRILAR</sequence>
<dbReference type="InterPro" id="IPR012338">
    <property type="entry name" value="Beta-lactam/transpept-like"/>
</dbReference>
<dbReference type="NCBIfam" id="TIGR00666">
    <property type="entry name" value="PBP4"/>
    <property type="match status" value="1"/>
</dbReference>
<name>A0A381PKW9_9ZZZZ</name>
<comment type="similarity">
    <text evidence="1">Belongs to the peptidase S13 family.</text>
</comment>
<evidence type="ECO:0008006" key="4">
    <source>
        <dbReference type="Google" id="ProtNLM"/>
    </source>
</evidence>
<organism evidence="3">
    <name type="scientific">marine metagenome</name>
    <dbReference type="NCBI Taxonomy" id="408172"/>
    <lineage>
        <taxon>unclassified sequences</taxon>
        <taxon>metagenomes</taxon>
        <taxon>ecological metagenomes</taxon>
    </lineage>
</organism>
<dbReference type="Gene3D" id="3.40.710.10">
    <property type="entry name" value="DD-peptidase/beta-lactamase superfamily"/>
    <property type="match status" value="2"/>
</dbReference>
<dbReference type="GO" id="GO:0000270">
    <property type="term" value="P:peptidoglycan metabolic process"/>
    <property type="evidence" value="ECO:0007669"/>
    <property type="project" value="TreeGrafter"/>
</dbReference>
<accession>A0A381PKW9</accession>
<dbReference type="PANTHER" id="PTHR30023:SF0">
    <property type="entry name" value="PENICILLIN-SENSITIVE CARBOXYPEPTIDASE A"/>
    <property type="match status" value="1"/>
</dbReference>
<dbReference type="PROSITE" id="PS51257">
    <property type="entry name" value="PROKAR_LIPOPROTEIN"/>
    <property type="match status" value="1"/>
</dbReference>
<dbReference type="GO" id="GO:0006508">
    <property type="term" value="P:proteolysis"/>
    <property type="evidence" value="ECO:0007669"/>
    <property type="project" value="InterPro"/>
</dbReference>
<keyword evidence="2" id="KW-0378">Hydrolase</keyword>
<gene>
    <name evidence="3" type="ORF">METZ01_LOCUS19942</name>
</gene>
<dbReference type="GO" id="GO:0004185">
    <property type="term" value="F:serine-type carboxypeptidase activity"/>
    <property type="evidence" value="ECO:0007669"/>
    <property type="project" value="InterPro"/>
</dbReference>
<proteinExistence type="inferred from homology"/>
<dbReference type="SUPFAM" id="SSF56601">
    <property type="entry name" value="beta-lactamase/transpeptidase-like"/>
    <property type="match status" value="1"/>
</dbReference>
<evidence type="ECO:0000313" key="3">
    <source>
        <dbReference type="EMBL" id="SUZ67088.1"/>
    </source>
</evidence>
<evidence type="ECO:0000256" key="2">
    <source>
        <dbReference type="ARBA" id="ARBA00022801"/>
    </source>
</evidence>
<dbReference type="Pfam" id="PF02113">
    <property type="entry name" value="Peptidase_S13"/>
    <property type="match status" value="1"/>
</dbReference>